<keyword evidence="1" id="KW-0175">Coiled coil</keyword>
<dbReference type="Gene3D" id="3.30.870.30">
    <property type="entry name" value="MITD, C-terminal phospholipase D-like domain"/>
    <property type="match status" value="1"/>
</dbReference>
<dbReference type="InterPro" id="IPR032341">
    <property type="entry name" value="MITD1_C"/>
</dbReference>
<feature type="non-terminal residue" evidence="3">
    <location>
        <position position="148"/>
    </location>
</feature>
<dbReference type="Pfam" id="PF16565">
    <property type="entry name" value="MIT_C"/>
    <property type="match status" value="1"/>
</dbReference>
<evidence type="ECO:0000313" key="4">
    <source>
        <dbReference type="Proteomes" id="UP000192578"/>
    </source>
</evidence>
<dbReference type="OrthoDB" id="19553at2759"/>
<protein>
    <submittedName>
        <fullName evidence="3">MIT domain-containing protein 1</fullName>
    </submittedName>
</protein>
<proteinExistence type="predicted"/>
<evidence type="ECO:0000259" key="2">
    <source>
        <dbReference type="Pfam" id="PF16565"/>
    </source>
</evidence>
<feature type="non-terminal residue" evidence="3">
    <location>
        <position position="1"/>
    </location>
</feature>
<evidence type="ECO:0000313" key="3">
    <source>
        <dbReference type="EMBL" id="OWA55621.1"/>
    </source>
</evidence>
<evidence type="ECO:0000256" key="1">
    <source>
        <dbReference type="SAM" id="Coils"/>
    </source>
</evidence>
<organism evidence="3 4">
    <name type="scientific">Hypsibius exemplaris</name>
    <name type="common">Freshwater tardigrade</name>
    <dbReference type="NCBI Taxonomy" id="2072580"/>
    <lineage>
        <taxon>Eukaryota</taxon>
        <taxon>Metazoa</taxon>
        <taxon>Ecdysozoa</taxon>
        <taxon>Tardigrada</taxon>
        <taxon>Eutardigrada</taxon>
        <taxon>Parachela</taxon>
        <taxon>Hypsibioidea</taxon>
        <taxon>Hypsibiidae</taxon>
        <taxon>Hypsibius</taxon>
    </lineage>
</organism>
<feature type="domain" description="MITD1 C-terminal phospholipase D-like" evidence="2">
    <location>
        <begin position="50"/>
        <end position="148"/>
    </location>
</feature>
<dbReference type="EMBL" id="MTYJ01001094">
    <property type="protein sequence ID" value="OWA55621.1"/>
    <property type="molecule type" value="Genomic_DNA"/>
</dbReference>
<dbReference type="Proteomes" id="UP000192578">
    <property type="component" value="Unassembled WGS sequence"/>
</dbReference>
<feature type="coiled-coil region" evidence="1">
    <location>
        <begin position="7"/>
        <end position="41"/>
    </location>
</feature>
<name>A0A9X6NMK5_HYPEX</name>
<dbReference type="InterPro" id="IPR036181">
    <property type="entry name" value="MIT_dom_sf"/>
</dbReference>
<keyword evidence="4" id="KW-1185">Reference proteome</keyword>
<comment type="caution">
    <text evidence="3">The sequence shown here is derived from an EMBL/GenBank/DDBJ whole genome shotgun (WGS) entry which is preliminary data.</text>
</comment>
<reference evidence="4" key="1">
    <citation type="submission" date="2017-01" db="EMBL/GenBank/DDBJ databases">
        <title>Comparative genomics of anhydrobiosis in the tardigrade Hypsibius dujardini.</title>
        <authorList>
            <person name="Yoshida Y."/>
            <person name="Koutsovoulos G."/>
            <person name="Laetsch D."/>
            <person name="Stevens L."/>
            <person name="Kumar S."/>
            <person name="Horikawa D."/>
            <person name="Ishino K."/>
            <person name="Komine S."/>
            <person name="Tomita M."/>
            <person name="Blaxter M."/>
            <person name="Arakawa K."/>
        </authorList>
    </citation>
    <scope>NUCLEOTIDE SEQUENCE [LARGE SCALE GENOMIC DNA]</scope>
    <source>
        <strain evidence="4">Z151</strain>
    </source>
</reference>
<dbReference type="AlphaFoldDB" id="A0A9X6NMK5"/>
<gene>
    <name evidence="3" type="ORF">BV898_20009</name>
</gene>
<dbReference type="Gene3D" id="1.20.58.80">
    <property type="entry name" value="Phosphotransferase system, lactose/cellobiose-type IIA subunit"/>
    <property type="match status" value="1"/>
</dbReference>
<accession>A0A9X6NMK5</accession>
<dbReference type="SUPFAM" id="SSF116846">
    <property type="entry name" value="MIT domain"/>
    <property type="match status" value="1"/>
</dbReference>
<sequence>ISDPAVRNQLKAKAEEYIARAEHLKKIVEDEKKKNEGYHEQIIIEEDAVGFGLEKVFLQYLDQNLTEVEIDDPYIRANHQIQNFLRFCAVLVKHARNVVTIRLRTTRDPKPESRQNQLTRLDDIRIGLLERKINLFVEYCDTLHDREI</sequence>
<dbReference type="InterPro" id="IPR038113">
    <property type="entry name" value="MITD1_C_sf"/>
</dbReference>